<evidence type="ECO:0000313" key="7">
    <source>
        <dbReference type="Proteomes" id="UP000000591"/>
    </source>
</evidence>
<keyword evidence="7" id="KW-1185">Reference proteome</keyword>
<evidence type="ECO:0000256" key="2">
    <source>
        <dbReference type="ARBA" id="ARBA00023125"/>
    </source>
</evidence>
<dbReference type="PROSITE" id="PS50118">
    <property type="entry name" value="HMG_BOX_2"/>
    <property type="match status" value="2"/>
</dbReference>
<dbReference type="SUPFAM" id="SSF47095">
    <property type="entry name" value="HMG-box"/>
    <property type="match status" value="2"/>
</dbReference>
<evidence type="ECO:0000256" key="4">
    <source>
        <dbReference type="PROSITE-ProRule" id="PRU00267"/>
    </source>
</evidence>
<organism evidence="6 7">
    <name type="scientific">Eremothecium gossypii (strain ATCC 10895 / CBS 109.51 / FGSC 9923 / NRRL Y-1056)</name>
    <name type="common">Yeast</name>
    <name type="synonym">Ashbya gossypii</name>
    <dbReference type="NCBI Taxonomy" id="284811"/>
    <lineage>
        <taxon>Eukaryota</taxon>
        <taxon>Fungi</taxon>
        <taxon>Dikarya</taxon>
        <taxon>Ascomycota</taxon>
        <taxon>Saccharomycotina</taxon>
        <taxon>Saccharomycetes</taxon>
        <taxon>Saccharomycetales</taxon>
        <taxon>Saccharomycetaceae</taxon>
        <taxon>Eremothecium</taxon>
    </lineage>
</organism>
<dbReference type="FunFam" id="1.10.30.10:FF:000128">
    <property type="entry name" value="High mobility group protein"/>
    <property type="match status" value="1"/>
</dbReference>
<dbReference type="Proteomes" id="UP000000591">
    <property type="component" value="Chromosome VI"/>
</dbReference>
<dbReference type="GO" id="GO:0003677">
    <property type="term" value="F:DNA binding"/>
    <property type="evidence" value="ECO:0007669"/>
    <property type="project" value="UniProtKB-UniRule"/>
</dbReference>
<keyword evidence="3 4" id="KW-0539">Nucleus</keyword>
<sequence>MFSRPFNTTAIRAFQTNVSAQIAKKSGTNTLRKTLLKEQSPRRPPAVYALYLKSIMPSVRSEHPNATFVELSRLANNKWKSMSDHQKKPYYDESHRLFKEYHSARAEIEKTLPPKRPSTGFILFCNDVRPHVAAEHPLLKTTDIVRLLGEKWKALPFDKKNRYLDLAARNREQWKLRNGFLS</sequence>
<dbReference type="OMA" id="PHSANEV"/>
<feature type="DNA-binding region" description="HMG box" evidence="4">
    <location>
        <begin position="114"/>
        <end position="175"/>
    </location>
</feature>
<accession>Q755N3</accession>
<reference evidence="6 7" key="1">
    <citation type="journal article" date="2004" name="Science">
        <title>The Ashbya gossypii genome as a tool for mapping the ancient Saccharomyces cerevisiae genome.</title>
        <authorList>
            <person name="Dietrich F.S."/>
            <person name="Voegeli S."/>
            <person name="Brachat S."/>
            <person name="Lerch A."/>
            <person name="Gates K."/>
            <person name="Steiner S."/>
            <person name="Mohr C."/>
            <person name="Pohlmann R."/>
            <person name="Luedi P."/>
            <person name="Choi S."/>
            <person name="Wing R.A."/>
            <person name="Flavier A."/>
            <person name="Gaffney T.D."/>
            <person name="Philippsen P."/>
        </authorList>
    </citation>
    <scope>NUCLEOTIDE SEQUENCE [LARGE SCALE GENOMIC DNA]</scope>
    <source>
        <strain evidence="7">ATCC 10895 / CBS 109.51 / FGSC 9923 / NRRL Y-1056</strain>
    </source>
</reference>
<dbReference type="PANTHER" id="PTHR48112:SF32">
    <property type="entry name" value="HIGH MOBILITY GROUP PROTEIN B3"/>
    <property type="match status" value="1"/>
</dbReference>
<keyword evidence="2 4" id="KW-0238">DNA-binding</keyword>
<dbReference type="SMART" id="SM00398">
    <property type="entry name" value="HMG"/>
    <property type="match status" value="2"/>
</dbReference>
<dbReference type="InParanoid" id="Q755N3"/>
<reference evidence="7" key="2">
    <citation type="journal article" date="2013" name="G3 (Bethesda)">
        <title>Genomes of Ashbya fungi isolated from insects reveal four mating-type loci, numerous translocations, lack of transposons, and distinct gene duplications.</title>
        <authorList>
            <person name="Dietrich F.S."/>
            <person name="Voegeli S."/>
            <person name="Kuo S."/>
            <person name="Philippsen P."/>
        </authorList>
    </citation>
    <scope>GENOME REANNOTATION</scope>
    <source>
        <strain evidence="7">ATCC 10895 / CBS 109.51 / FGSC 9923 / NRRL Y-1056</strain>
    </source>
</reference>
<dbReference type="GO" id="GO:0005634">
    <property type="term" value="C:nucleus"/>
    <property type="evidence" value="ECO:0007669"/>
    <property type="project" value="UniProtKB-SubCell"/>
</dbReference>
<comment type="subcellular location">
    <subcellularLocation>
        <location evidence="1">Nucleus</location>
    </subcellularLocation>
</comment>
<gene>
    <name evidence="6" type="ORF">AGOS_AFL219W</name>
</gene>
<dbReference type="HOGENOM" id="CLU_082854_2_0_1"/>
<dbReference type="STRING" id="284811.Q755N3"/>
<evidence type="ECO:0000256" key="1">
    <source>
        <dbReference type="ARBA" id="ARBA00004123"/>
    </source>
</evidence>
<evidence type="ECO:0000256" key="3">
    <source>
        <dbReference type="ARBA" id="ARBA00023242"/>
    </source>
</evidence>
<dbReference type="RefSeq" id="NP_985331.1">
    <property type="nucleotide sequence ID" value="NM_210685.1"/>
</dbReference>
<feature type="domain" description="HMG box" evidence="5">
    <location>
        <begin position="114"/>
        <end position="175"/>
    </location>
</feature>
<dbReference type="CDD" id="cd00084">
    <property type="entry name" value="HMG-box_SF"/>
    <property type="match status" value="1"/>
</dbReference>
<dbReference type="GeneID" id="4621555"/>
<dbReference type="InterPro" id="IPR009071">
    <property type="entry name" value="HMG_box_dom"/>
</dbReference>
<dbReference type="FunCoup" id="Q755N3">
    <property type="interactions" value="613"/>
</dbReference>
<dbReference type="KEGG" id="ago:AGOS_AFL219W"/>
<dbReference type="InterPro" id="IPR036910">
    <property type="entry name" value="HMG_box_dom_sf"/>
</dbReference>
<dbReference type="Pfam" id="PF00505">
    <property type="entry name" value="HMG_box"/>
    <property type="match status" value="2"/>
</dbReference>
<protein>
    <submittedName>
        <fullName evidence="6">AFL219Wp</fullName>
    </submittedName>
</protein>
<feature type="DNA-binding region" description="HMG box" evidence="4">
    <location>
        <begin position="41"/>
        <end position="109"/>
    </location>
</feature>
<evidence type="ECO:0000313" key="6">
    <source>
        <dbReference type="EMBL" id="AAS53155.1"/>
    </source>
</evidence>
<dbReference type="EMBL" id="AE016819">
    <property type="protein sequence ID" value="AAS53155.1"/>
    <property type="molecule type" value="Genomic_DNA"/>
</dbReference>
<name>Q755N3_EREGS</name>
<dbReference type="OrthoDB" id="5550281at2759"/>
<dbReference type="InterPro" id="IPR050342">
    <property type="entry name" value="HMGB"/>
</dbReference>
<dbReference type="AlphaFoldDB" id="Q755N3"/>
<dbReference type="Gene3D" id="1.10.30.10">
    <property type="entry name" value="High mobility group box domain"/>
    <property type="match status" value="2"/>
</dbReference>
<evidence type="ECO:0000259" key="5">
    <source>
        <dbReference type="PROSITE" id="PS50118"/>
    </source>
</evidence>
<dbReference type="PANTHER" id="PTHR48112">
    <property type="entry name" value="HIGH MOBILITY GROUP PROTEIN DSP1"/>
    <property type="match status" value="1"/>
</dbReference>
<dbReference type="eggNOG" id="KOG0381">
    <property type="taxonomic scope" value="Eukaryota"/>
</dbReference>
<feature type="domain" description="HMG box" evidence="5">
    <location>
        <begin position="41"/>
        <end position="109"/>
    </location>
</feature>
<proteinExistence type="predicted"/>